<dbReference type="Gene3D" id="6.10.140.420">
    <property type="match status" value="1"/>
</dbReference>
<dbReference type="RefSeq" id="XP_062882336.1">
    <property type="nucleotide sequence ID" value="XM_063026381.1"/>
</dbReference>
<comment type="subcellular location">
    <subcellularLocation>
        <location evidence="1">Nucleus</location>
    </subcellularLocation>
</comment>
<dbReference type="GeneID" id="88178655"/>
<evidence type="ECO:0000256" key="1">
    <source>
        <dbReference type="ARBA" id="ARBA00004123"/>
    </source>
</evidence>
<dbReference type="GO" id="GO:0008380">
    <property type="term" value="P:RNA splicing"/>
    <property type="evidence" value="ECO:0007669"/>
    <property type="project" value="UniProtKB-KW"/>
</dbReference>
<reference evidence="10 11" key="1">
    <citation type="journal article" date="2011" name="MBio">
        <title>Genome variation in Cryptococcus gattii, an emerging pathogen of immunocompetent hosts.</title>
        <authorList>
            <person name="D'Souza C.A."/>
            <person name="Kronstad J.W."/>
            <person name="Taylor G."/>
            <person name="Warren R."/>
            <person name="Yuen M."/>
            <person name="Hu G."/>
            <person name="Jung W.H."/>
            <person name="Sham A."/>
            <person name="Kidd S.E."/>
            <person name="Tangen K."/>
            <person name="Lee N."/>
            <person name="Zeilmaker T."/>
            <person name="Sawkins J."/>
            <person name="McVicker G."/>
            <person name="Shah S."/>
            <person name="Gnerre S."/>
            <person name="Griggs A."/>
            <person name="Zeng Q."/>
            <person name="Bartlett K."/>
            <person name="Li W."/>
            <person name="Wang X."/>
            <person name="Heitman J."/>
            <person name="Stajich J.E."/>
            <person name="Fraser J.A."/>
            <person name="Meyer W."/>
            <person name="Carter D."/>
            <person name="Schein J."/>
            <person name="Krzywinski M."/>
            <person name="Kwon-Chung K.J."/>
            <person name="Varma A."/>
            <person name="Wang J."/>
            <person name="Brunham R."/>
            <person name="Fyfe M."/>
            <person name="Ouellette B.F."/>
            <person name="Siddiqui A."/>
            <person name="Marra M."/>
            <person name="Jones S."/>
            <person name="Holt R."/>
            <person name="Birren B.W."/>
            <person name="Galagan J.E."/>
            <person name="Cuomo C.A."/>
        </authorList>
    </citation>
    <scope>NUCLEOTIDE SEQUENCE [LARGE SCALE GENOMIC DNA]</scope>
    <source>
        <strain evidence="10 11">R265</strain>
    </source>
</reference>
<dbReference type="GO" id="GO:0005681">
    <property type="term" value="C:spliceosomal complex"/>
    <property type="evidence" value="ECO:0007669"/>
    <property type="project" value="UniProtKB-KW"/>
</dbReference>
<dbReference type="AlphaFoldDB" id="A0A095EGG5"/>
<keyword evidence="11" id="KW-1185">Reference proteome</keyword>
<keyword evidence="7" id="KW-0175">Coiled coil</keyword>
<keyword evidence="6" id="KW-0539">Nucleus</keyword>
<dbReference type="InterPro" id="IPR051372">
    <property type="entry name" value="CWC21"/>
</dbReference>
<dbReference type="PANTHER" id="PTHR36562:SF5">
    <property type="entry name" value="SERINE_ARGININE REPETITIVE MATRIX 2"/>
    <property type="match status" value="1"/>
</dbReference>
<evidence type="ECO:0000256" key="7">
    <source>
        <dbReference type="SAM" id="Coils"/>
    </source>
</evidence>
<accession>A0A095EGG5</accession>
<dbReference type="OMA" id="LAHMRPR"/>
<feature type="domain" description="CWF21" evidence="9">
    <location>
        <begin position="63"/>
        <end position="108"/>
    </location>
</feature>
<dbReference type="PANTHER" id="PTHR36562">
    <property type="entry name" value="SERINE/ARGININE REPETITIVE MATRIX 2"/>
    <property type="match status" value="1"/>
</dbReference>
<evidence type="ECO:0000313" key="10">
    <source>
        <dbReference type="EMBL" id="KGB76453.1"/>
    </source>
</evidence>
<keyword evidence="4" id="KW-0747">Spliceosome</keyword>
<feature type="coiled-coil region" evidence="7">
    <location>
        <begin position="68"/>
        <end position="102"/>
    </location>
</feature>
<evidence type="ECO:0000256" key="6">
    <source>
        <dbReference type="ARBA" id="ARBA00023242"/>
    </source>
</evidence>
<name>A0A095EGG5_CRYD2</name>
<evidence type="ECO:0000256" key="4">
    <source>
        <dbReference type="ARBA" id="ARBA00022728"/>
    </source>
</evidence>
<keyword evidence="5" id="KW-0508">mRNA splicing</keyword>
<dbReference type="KEGG" id="cdeu:CNBG_2291"/>
<dbReference type="VEuPathDB" id="FungiDB:CNBG_2291"/>
<evidence type="ECO:0000259" key="9">
    <source>
        <dbReference type="SMART" id="SM01115"/>
    </source>
</evidence>
<evidence type="ECO:0000256" key="2">
    <source>
        <dbReference type="ARBA" id="ARBA00005954"/>
    </source>
</evidence>
<dbReference type="CDD" id="cd21372">
    <property type="entry name" value="cwf21_CWC21-like"/>
    <property type="match status" value="1"/>
</dbReference>
<comment type="similarity">
    <text evidence="2">Belongs to the CWC21 family.</text>
</comment>
<evidence type="ECO:0000313" key="11">
    <source>
        <dbReference type="Proteomes" id="UP000029445"/>
    </source>
</evidence>
<dbReference type="Pfam" id="PF08312">
    <property type="entry name" value="cwf21"/>
    <property type="match status" value="1"/>
</dbReference>
<dbReference type="SMART" id="SM01115">
    <property type="entry name" value="cwf21"/>
    <property type="match status" value="1"/>
</dbReference>
<proteinExistence type="inferred from homology"/>
<evidence type="ECO:0000256" key="5">
    <source>
        <dbReference type="ARBA" id="ARBA00023187"/>
    </source>
</evidence>
<protein>
    <submittedName>
        <fullName evidence="10">Pre-mRNA-splicing factor CWC21</fullName>
    </submittedName>
</protein>
<gene>
    <name evidence="10" type="ORF">CNBG_2291</name>
</gene>
<organism evidence="10 11">
    <name type="scientific">Cryptococcus deuterogattii (strain R265)</name>
    <name type="common">Cryptococcus gattii VGII (strain R265)</name>
    <dbReference type="NCBI Taxonomy" id="294750"/>
    <lineage>
        <taxon>Eukaryota</taxon>
        <taxon>Fungi</taxon>
        <taxon>Dikarya</taxon>
        <taxon>Basidiomycota</taxon>
        <taxon>Agaricomycotina</taxon>
        <taxon>Tremellomycetes</taxon>
        <taxon>Tremellales</taxon>
        <taxon>Cryptococcaceae</taxon>
        <taxon>Cryptococcus</taxon>
        <taxon>Cryptococcus gattii species complex</taxon>
    </lineage>
</organism>
<dbReference type="GO" id="GO:0006397">
    <property type="term" value="P:mRNA processing"/>
    <property type="evidence" value="ECO:0007669"/>
    <property type="project" value="UniProtKB-KW"/>
</dbReference>
<dbReference type="InterPro" id="IPR013170">
    <property type="entry name" value="mRNA_splic_Cwf21_dom"/>
</dbReference>
<dbReference type="OrthoDB" id="10267305at2759"/>
<sequence length="243" mass="28594">MYGNVGLATARGSGTNGYVTRNTAHLRIREGPPGGQPYGYGYDALLESVSKPPIHRVPDQGILEHERKRRVEVKIMELRDELEEKGMEEDDIEEECDKLRQKLAAQPDRFAGRGLDTHSLAAAKEVEMNRLQRALGVSANHEEGRAFKRETEEEKAARLAKREERERERIEAAIARERENERRKQEWEEKERLRRREEYRRKREREEETRGGREREAEKKKRVPEEERTRGGREGEVEKKRRL</sequence>
<dbReference type="Proteomes" id="UP000029445">
    <property type="component" value="Chromosome 7"/>
</dbReference>
<dbReference type="EMBL" id="CP025765">
    <property type="protein sequence ID" value="KGB76453.1"/>
    <property type="molecule type" value="Genomic_DNA"/>
</dbReference>
<dbReference type="HOGENOM" id="CLU_067891_1_1_1"/>
<reference evidence="10 11" key="2">
    <citation type="journal article" date="2018" name="Proc. Natl. Acad. Sci.">
        <title>RNAi is a critical determinant of centromere evolution in closely related fungi.</title>
        <authorList>
            <person name="Yadav V."/>
            <person name="Sun S."/>
            <person name="Billmyre R.B."/>
            <person name="Thimmappa B.C."/>
            <person name="Shea T."/>
            <person name="Lintner R."/>
            <person name="Bakkeren G."/>
            <person name="Cuomo C.A."/>
            <person name="Heitman J."/>
            <person name="Sanyal K."/>
        </authorList>
    </citation>
    <scope>NUCLEOTIDE SEQUENCE [LARGE SCALE GENOMIC DNA]</scope>
    <source>
        <strain evidence="10 11">R265</strain>
    </source>
</reference>
<keyword evidence="3" id="KW-0507">mRNA processing</keyword>
<feature type="region of interest" description="Disordered" evidence="8">
    <location>
        <begin position="145"/>
        <end position="243"/>
    </location>
</feature>
<evidence type="ECO:0000256" key="8">
    <source>
        <dbReference type="SAM" id="MobiDB-lite"/>
    </source>
</evidence>
<dbReference type="STRING" id="294750.A0A095EGG5"/>
<evidence type="ECO:0000256" key="3">
    <source>
        <dbReference type="ARBA" id="ARBA00022664"/>
    </source>
</evidence>